<keyword evidence="2" id="KW-0805">Transcription regulation</keyword>
<evidence type="ECO:0000313" key="7">
    <source>
        <dbReference type="Proteomes" id="UP000551616"/>
    </source>
</evidence>
<dbReference type="SUPFAM" id="SSF88659">
    <property type="entry name" value="Sigma3 and sigma4 domains of RNA polymerase sigma factors"/>
    <property type="match status" value="1"/>
</dbReference>
<evidence type="ECO:0000256" key="2">
    <source>
        <dbReference type="ARBA" id="ARBA00023015"/>
    </source>
</evidence>
<organism evidence="6 7">
    <name type="scientific">Bremerella alba</name>
    <dbReference type="NCBI Taxonomy" id="980252"/>
    <lineage>
        <taxon>Bacteria</taxon>
        <taxon>Pseudomonadati</taxon>
        <taxon>Planctomycetota</taxon>
        <taxon>Planctomycetia</taxon>
        <taxon>Pirellulales</taxon>
        <taxon>Pirellulaceae</taxon>
        <taxon>Bremerella</taxon>
    </lineage>
</organism>
<dbReference type="NCBIfam" id="TIGR02937">
    <property type="entry name" value="sigma70-ECF"/>
    <property type="match status" value="1"/>
</dbReference>
<protein>
    <recommendedName>
        <fullName evidence="5">RNA polymerase sigma-70 region 2 domain-containing protein</fullName>
    </recommendedName>
</protein>
<keyword evidence="3" id="KW-0731">Sigma factor</keyword>
<dbReference type="InterPro" id="IPR014284">
    <property type="entry name" value="RNA_pol_sigma-70_dom"/>
</dbReference>
<keyword evidence="7" id="KW-1185">Reference proteome</keyword>
<evidence type="ECO:0000259" key="5">
    <source>
        <dbReference type="Pfam" id="PF04542"/>
    </source>
</evidence>
<evidence type="ECO:0000313" key="6">
    <source>
        <dbReference type="EMBL" id="MBA2117824.1"/>
    </source>
</evidence>
<dbReference type="InterPro" id="IPR014331">
    <property type="entry name" value="RNA_pol_sigma70_ECF_RHOBA"/>
</dbReference>
<dbReference type="Pfam" id="PF04542">
    <property type="entry name" value="Sigma70_r2"/>
    <property type="match status" value="1"/>
</dbReference>
<evidence type="ECO:0000256" key="4">
    <source>
        <dbReference type="ARBA" id="ARBA00023163"/>
    </source>
</evidence>
<dbReference type="SUPFAM" id="SSF88946">
    <property type="entry name" value="Sigma2 domain of RNA polymerase sigma factors"/>
    <property type="match status" value="1"/>
</dbReference>
<reference evidence="6 7" key="1">
    <citation type="submission" date="2020-05" db="EMBL/GenBank/DDBJ databases">
        <title>Bremerella alba sp. nov., a novel planctomycete isolated from the surface of the macroalga Fucus spiralis.</title>
        <authorList>
            <person name="Godinho O."/>
            <person name="Botelho R."/>
            <person name="Albuquerque L."/>
            <person name="Wiegand S."/>
            <person name="Da Costa M.S."/>
            <person name="Lobo-Da-Cunha A."/>
            <person name="Jogler C."/>
            <person name="Lage O.M."/>
        </authorList>
    </citation>
    <scope>NUCLEOTIDE SEQUENCE [LARGE SCALE GENOMIC DNA]</scope>
    <source>
        <strain evidence="6 7">FF15</strain>
    </source>
</reference>
<dbReference type="NCBIfam" id="TIGR02989">
    <property type="entry name" value="Sig-70_gvs1"/>
    <property type="match status" value="1"/>
</dbReference>
<dbReference type="InterPro" id="IPR007627">
    <property type="entry name" value="RNA_pol_sigma70_r2"/>
</dbReference>
<dbReference type="InterPro" id="IPR013324">
    <property type="entry name" value="RNA_pol_sigma_r3/r4-like"/>
</dbReference>
<dbReference type="GO" id="GO:0006352">
    <property type="term" value="P:DNA-templated transcription initiation"/>
    <property type="evidence" value="ECO:0007669"/>
    <property type="project" value="InterPro"/>
</dbReference>
<gene>
    <name evidence="6" type="ORF">HOV93_50300</name>
</gene>
<dbReference type="GO" id="GO:0016987">
    <property type="term" value="F:sigma factor activity"/>
    <property type="evidence" value="ECO:0007669"/>
    <property type="project" value="UniProtKB-KW"/>
</dbReference>
<keyword evidence="4" id="KW-0804">Transcription</keyword>
<accession>A0A7V8VA83</accession>
<dbReference type="InterPro" id="IPR013325">
    <property type="entry name" value="RNA_pol_sigma_r2"/>
</dbReference>
<dbReference type="EMBL" id="JABRWO010000021">
    <property type="protein sequence ID" value="MBA2117824.1"/>
    <property type="molecule type" value="Genomic_DNA"/>
</dbReference>
<dbReference type="Gene3D" id="1.10.10.10">
    <property type="entry name" value="Winged helix-like DNA-binding domain superfamily/Winged helix DNA-binding domain"/>
    <property type="match status" value="1"/>
</dbReference>
<name>A0A7V8VA83_9BACT</name>
<dbReference type="InterPro" id="IPR036388">
    <property type="entry name" value="WH-like_DNA-bd_sf"/>
</dbReference>
<evidence type="ECO:0000256" key="1">
    <source>
        <dbReference type="ARBA" id="ARBA00010641"/>
    </source>
</evidence>
<dbReference type="AlphaFoldDB" id="A0A7V8VA83"/>
<dbReference type="Gene3D" id="1.10.1740.10">
    <property type="match status" value="1"/>
</dbReference>
<dbReference type="PANTHER" id="PTHR43133:SF51">
    <property type="entry name" value="RNA POLYMERASE SIGMA FACTOR"/>
    <property type="match status" value="1"/>
</dbReference>
<dbReference type="Proteomes" id="UP000551616">
    <property type="component" value="Unassembled WGS sequence"/>
</dbReference>
<sequence>MSALHTDENMTEKKAAISNSDDHFVEALLPLQTRLYRYIASLTPNRVDAEDLFQKSLLTAWQERQRFKTDGDLYAWLCGIARNHIRHHYRSVERCREMIDHAIVEQLAIRLENEDRHFQKRQSALTECLYKLPVKQRELIQRFYQSDHSIRDFAISRNTGVEAMYKRLQRIRTALESCIKQAIAVEAVR</sequence>
<feature type="domain" description="RNA polymerase sigma-70 region 2" evidence="5">
    <location>
        <begin position="32"/>
        <end position="93"/>
    </location>
</feature>
<evidence type="ECO:0000256" key="3">
    <source>
        <dbReference type="ARBA" id="ARBA00023082"/>
    </source>
</evidence>
<proteinExistence type="inferred from homology"/>
<comment type="similarity">
    <text evidence="1">Belongs to the sigma-70 factor family. ECF subfamily.</text>
</comment>
<dbReference type="RefSeq" id="WP_207399191.1">
    <property type="nucleotide sequence ID" value="NZ_JABRWO010000021.1"/>
</dbReference>
<dbReference type="InterPro" id="IPR039425">
    <property type="entry name" value="RNA_pol_sigma-70-like"/>
</dbReference>
<dbReference type="PANTHER" id="PTHR43133">
    <property type="entry name" value="RNA POLYMERASE ECF-TYPE SIGMA FACTO"/>
    <property type="match status" value="1"/>
</dbReference>
<comment type="caution">
    <text evidence="6">The sequence shown here is derived from an EMBL/GenBank/DDBJ whole genome shotgun (WGS) entry which is preliminary data.</text>
</comment>